<protein>
    <submittedName>
        <fullName evidence="1">Uncharacterized protein</fullName>
    </submittedName>
</protein>
<evidence type="ECO:0000313" key="2">
    <source>
        <dbReference type="Proteomes" id="UP000324222"/>
    </source>
</evidence>
<dbReference type="AlphaFoldDB" id="A0A5B7HN57"/>
<dbReference type="EMBL" id="VSRR010038785">
    <property type="protein sequence ID" value="MPC74371.1"/>
    <property type="molecule type" value="Genomic_DNA"/>
</dbReference>
<evidence type="ECO:0000313" key="1">
    <source>
        <dbReference type="EMBL" id="MPC74371.1"/>
    </source>
</evidence>
<dbReference type="Proteomes" id="UP000324222">
    <property type="component" value="Unassembled WGS sequence"/>
</dbReference>
<keyword evidence="2" id="KW-1185">Reference proteome</keyword>
<name>A0A5B7HN57_PORTR</name>
<comment type="caution">
    <text evidence="1">The sequence shown here is derived from an EMBL/GenBank/DDBJ whole genome shotgun (WGS) entry which is preliminary data.</text>
</comment>
<reference evidence="1 2" key="1">
    <citation type="submission" date="2019-05" db="EMBL/GenBank/DDBJ databases">
        <title>Another draft genome of Portunus trituberculatus and its Hox gene families provides insights of decapod evolution.</title>
        <authorList>
            <person name="Jeong J.-H."/>
            <person name="Song I."/>
            <person name="Kim S."/>
            <person name="Choi T."/>
            <person name="Kim D."/>
            <person name="Ryu S."/>
            <person name="Kim W."/>
        </authorList>
    </citation>
    <scope>NUCLEOTIDE SEQUENCE [LARGE SCALE GENOMIC DNA]</scope>
    <source>
        <tissue evidence="1">Muscle</tissue>
    </source>
</reference>
<organism evidence="1 2">
    <name type="scientific">Portunus trituberculatus</name>
    <name type="common">Swimming crab</name>
    <name type="synonym">Neptunus trituberculatus</name>
    <dbReference type="NCBI Taxonomy" id="210409"/>
    <lineage>
        <taxon>Eukaryota</taxon>
        <taxon>Metazoa</taxon>
        <taxon>Ecdysozoa</taxon>
        <taxon>Arthropoda</taxon>
        <taxon>Crustacea</taxon>
        <taxon>Multicrustacea</taxon>
        <taxon>Malacostraca</taxon>
        <taxon>Eumalacostraca</taxon>
        <taxon>Eucarida</taxon>
        <taxon>Decapoda</taxon>
        <taxon>Pleocyemata</taxon>
        <taxon>Brachyura</taxon>
        <taxon>Eubrachyura</taxon>
        <taxon>Portunoidea</taxon>
        <taxon>Portunidae</taxon>
        <taxon>Portuninae</taxon>
        <taxon>Portunus</taxon>
    </lineage>
</organism>
<proteinExistence type="predicted"/>
<accession>A0A5B7HN57</accession>
<sequence>MQQNSELHAKHTICLRNWNMSKRGYFNVSQRFMQQNLELQAKHTICLRN</sequence>
<gene>
    <name evidence="1" type="ORF">E2C01_068728</name>
</gene>